<dbReference type="EMBL" id="MU004189">
    <property type="protein sequence ID" value="KAF2495337.1"/>
    <property type="molecule type" value="Genomic_DNA"/>
</dbReference>
<dbReference type="AlphaFoldDB" id="A0A6A6QWI2"/>
<feature type="compositionally biased region" description="Pro residues" evidence="1">
    <location>
        <begin position="178"/>
        <end position="191"/>
    </location>
</feature>
<proteinExistence type="predicted"/>
<sequence>MDFEERTNLLTICFAYKTKAQVLEYLERVPYPWAERAIAIVEERGRDRFEGNLAAHLALIPNRNSTEGISKKMDMSKAGGVEPTSVARQTRFGRVPAPSGESEAVSRSDAGSNDQPASSIASTHVGGATPSPEDLNPQPTHPIRATRSTQKLVSPPANANATASDIASRLFPTNPVGQPTPAPRTTPASPPPAPIFIIPTLSAGYPAHSVFVYARLVPLPALTTEAILAHPSFRQLYLGQDLMKATKPVLPHSVMVDKDRAKQYNALLSHLALGRDILYSWANNPVLCRNSKKAGYQLDDIQDWIEVIRTGREERMRELSGNGGAAGNGSAERRNVTFAQVLERVRIIEARDEGEEDEECDEDEYGGDAVATGDEIEWGVEPELEMEGVVPAGEAWC</sequence>
<accession>A0A6A6QWI2</accession>
<organism evidence="2 3">
    <name type="scientific">Lophium mytilinum</name>
    <dbReference type="NCBI Taxonomy" id="390894"/>
    <lineage>
        <taxon>Eukaryota</taxon>
        <taxon>Fungi</taxon>
        <taxon>Dikarya</taxon>
        <taxon>Ascomycota</taxon>
        <taxon>Pezizomycotina</taxon>
        <taxon>Dothideomycetes</taxon>
        <taxon>Pleosporomycetidae</taxon>
        <taxon>Mytilinidiales</taxon>
        <taxon>Mytilinidiaceae</taxon>
        <taxon>Lophium</taxon>
    </lineage>
</organism>
<evidence type="ECO:0000313" key="2">
    <source>
        <dbReference type="EMBL" id="KAF2495337.1"/>
    </source>
</evidence>
<feature type="region of interest" description="Disordered" evidence="1">
    <location>
        <begin position="67"/>
        <end position="191"/>
    </location>
</feature>
<protein>
    <submittedName>
        <fullName evidence="2">Uncharacterized protein</fullName>
    </submittedName>
</protein>
<evidence type="ECO:0000313" key="3">
    <source>
        <dbReference type="Proteomes" id="UP000799750"/>
    </source>
</evidence>
<reference evidence="2" key="1">
    <citation type="journal article" date="2020" name="Stud. Mycol.">
        <title>101 Dothideomycetes genomes: a test case for predicting lifestyles and emergence of pathogens.</title>
        <authorList>
            <person name="Haridas S."/>
            <person name="Albert R."/>
            <person name="Binder M."/>
            <person name="Bloem J."/>
            <person name="Labutti K."/>
            <person name="Salamov A."/>
            <person name="Andreopoulos B."/>
            <person name="Baker S."/>
            <person name="Barry K."/>
            <person name="Bills G."/>
            <person name="Bluhm B."/>
            <person name="Cannon C."/>
            <person name="Castanera R."/>
            <person name="Culley D."/>
            <person name="Daum C."/>
            <person name="Ezra D."/>
            <person name="Gonzalez J."/>
            <person name="Henrissat B."/>
            <person name="Kuo A."/>
            <person name="Liang C."/>
            <person name="Lipzen A."/>
            <person name="Lutzoni F."/>
            <person name="Magnuson J."/>
            <person name="Mondo S."/>
            <person name="Nolan M."/>
            <person name="Ohm R."/>
            <person name="Pangilinan J."/>
            <person name="Park H.-J."/>
            <person name="Ramirez L."/>
            <person name="Alfaro M."/>
            <person name="Sun H."/>
            <person name="Tritt A."/>
            <person name="Yoshinaga Y."/>
            <person name="Zwiers L.-H."/>
            <person name="Turgeon B."/>
            <person name="Goodwin S."/>
            <person name="Spatafora J."/>
            <person name="Crous P."/>
            <person name="Grigoriev I."/>
        </authorList>
    </citation>
    <scope>NUCLEOTIDE SEQUENCE</scope>
    <source>
        <strain evidence="2">CBS 269.34</strain>
    </source>
</reference>
<name>A0A6A6QWI2_9PEZI</name>
<evidence type="ECO:0000256" key="1">
    <source>
        <dbReference type="SAM" id="MobiDB-lite"/>
    </source>
</evidence>
<dbReference type="OrthoDB" id="3800763at2759"/>
<feature type="compositionally biased region" description="Polar residues" evidence="1">
    <location>
        <begin position="109"/>
        <end position="122"/>
    </location>
</feature>
<keyword evidence="3" id="KW-1185">Reference proteome</keyword>
<dbReference type="Proteomes" id="UP000799750">
    <property type="component" value="Unassembled WGS sequence"/>
</dbReference>
<feature type="compositionally biased region" description="Polar residues" evidence="1">
    <location>
        <begin position="146"/>
        <end position="165"/>
    </location>
</feature>
<gene>
    <name evidence="2" type="ORF">BU16DRAFT_527197</name>
</gene>